<feature type="signal peptide" evidence="2">
    <location>
        <begin position="1"/>
        <end position="21"/>
    </location>
</feature>
<dbReference type="PROSITE" id="PS50234">
    <property type="entry name" value="VWFA"/>
    <property type="match status" value="2"/>
</dbReference>
<keyword evidence="2" id="KW-0732">Signal</keyword>
<dbReference type="SMART" id="SM00254">
    <property type="entry name" value="ShKT"/>
    <property type="match status" value="3"/>
</dbReference>
<evidence type="ECO:0000313" key="4">
    <source>
        <dbReference type="EMBL" id="KAH3830568.1"/>
    </source>
</evidence>
<evidence type="ECO:0000259" key="3">
    <source>
        <dbReference type="PROSITE" id="PS50234"/>
    </source>
</evidence>
<dbReference type="InterPro" id="IPR002035">
    <property type="entry name" value="VWF_A"/>
</dbReference>
<dbReference type="SMART" id="SM00327">
    <property type="entry name" value="VWA"/>
    <property type="match status" value="2"/>
</dbReference>
<dbReference type="InterPro" id="IPR003582">
    <property type="entry name" value="ShKT_dom"/>
</dbReference>
<feature type="compositionally biased region" description="Low complexity" evidence="1">
    <location>
        <begin position="221"/>
        <end position="244"/>
    </location>
</feature>
<dbReference type="PANTHER" id="PTHR24020:SF84">
    <property type="entry name" value="VWFA DOMAIN-CONTAINING PROTEIN"/>
    <property type="match status" value="1"/>
</dbReference>
<keyword evidence="5" id="KW-1185">Reference proteome</keyword>
<accession>A0A9D4K2S5</accession>
<organism evidence="4 5">
    <name type="scientific">Dreissena polymorpha</name>
    <name type="common">Zebra mussel</name>
    <name type="synonym">Mytilus polymorpha</name>
    <dbReference type="NCBI Taxonomy" id="45954"/>
    <lineage>
        <taxon>Eukaryota</taxon>
        <taxon>Metazoa</taxon>
        <taxon>Spiralia</taxon>
        <taxon>Lophotrochozoa</taxon>
        <taxon>Mollusca</taxon>
        <taxon>Bivalvia</taxon>
        <taxon>Autobranchia</taxon>
        <taxon>Heteroconchia</taxon>
        <taxon>Euheterodonta</taxon>
        <taxon>Imparidentia</taxon>
        <taxon>Neoheterodontei</taxon>
        <taxon>Myida</taxon>
        <taxon>Dreissenoidea</taxon>
        <taxon>Dreissenidae</taxon>
        <taxon>Dreissena</taxon>
    </lineage>
</organism>
<dbReference type="Gene3D" id="3.40.50.410">
    <property type="entry name" value="von Willebrand factor, type A domain"/>
    <property type="match status" value="2"/>
</dbReference>
<name>A0A9D4K2S5_DREPO</name>
<dbReference type="AlphaFoldDB" id="A0A9D4K2S5"/>
<evidence type="ECO:0000256" key="1">
    <source>
        <dbReference type="SAM" id="MobiDB-lite"/>
    </source>
</evidence>
<dbReference type="InterPro" id="IPR036465">
    <property type="entry name" value="vWFA_dom_sf"/>
</dbReference>
<evidence type="ECO:0000256" key="2">
    <source>
        <dbReference type="SAM" id="SignalP"/>
    </source>
</evidence>
<comment type="caution">
    <text evidence="4">The sequence shown here is derived from an EMBL/GenBank/DDBJ whole genome shotgun (WGS) entry which is preliminary data.</text>
</comment>
<reference evidence="4" key="1">
    <citation type="journal article" date="2019" name="bioRxiv">
        <title>The Genome of the Zebra Mussel, Dreissena polymorpha: A Resource for Invasive Species Research.</title>
        <authorList>
            <person name="McCartney M.A."/>
            <person name="Auch B."/>
            <person name="Kono T."/>
            <person name="Mallez S."/>
            <person name="Zhang Y."/>
            <person name="Obille A."/>
            <person name="Becker A."/>
            <person name="Abrahante J.E."/>
            <person name="Garbe J."/>
            <person name="Badalamenti J.P."/>
            <person name="Herman A."/>
            <person name="Mangelson H."/>
            <person name="Liachko I."/>
            <person name="Sullivan S."/>
            <person name="Sone E.D."/>
            <person name="Koren S."/>
            <person name="Silverstein K.A.T."/>
            <person name="Beckman K.B."/>
            <person name="Gohl D.M."/>
        </authorList>
    </citation>
    <scope>NUCLEOTIDE SEQUENCE</scope>
    <source>
        <strain evidence="4">Duluth1</strain>
        <tissue evidence="4">Whole animal</tissue>
    </source>
</reference>
<feature type="domain" description="VWFA" evidence="3">
    <location>
        <begin position="34"/>
        <end position="206"/>
    </location>
</feature>
<dbReference type="PRINTS" id="PR00453">
    <property type="entry name" value="VWFADOMAIN"/>
</dbReference>
<gene>
    <name evidence="4" type="ORF">DPMN_103813</name>
</gene>
<protein>
    <recommendedName>
        <fullName evidence="3">VWFA domain-containing protein</fullName>
    </recommendedName>
</protein>
<dbReference type="OrthoDB" id="6132182at2759"/>
<dbReference type="Pfam" id="PF01549">
    <property type="entry name" value="ShK"/>
    <property type="match status" value="3"/>
</dbReference>
<feature type="region of interest" description="Disordered" evidence="1">
    <location>
        <begin position="218"/>
        <end position="244"/>
    </location>
</feature>
<dbReference type="Proteomes" id="UP000828390">
    <property type="component" value="Unassembled WGS sequence"/>
</dbReference>
<feature type="chain" id="PRO_5039007371" description="VWFA domain-containing protein" evidence="2">
    <location>
        <begin position="22"/>
        <end position="666"/>
    </location>
</feature>
<dbReference type="Pfam" id="PF00092">
    <property type="entry name" value="VWA"/>
    <property type="match status" value="2"/>
</dbReference>
<dbReference type="SUPFAM" id="SSF53300">
    <property type="entry name" value="vWA-like"/>
    <property type="match status" value="2"/>
</dbReference>
<sequence>MLVTAVVATFLLVPNILMTSAASTSEECNKTVADIVFILDQSGSVGQDNWDRVARFVINIVNILDIGPNLTKVGIITYNNYPVRNMYLDQYTNKQDLINAIGNLTYSPGATDTDTALDLLRTDGFFGDRSFAPNIAIVITDGYSSNPEQTKVAADKVKNTGTTVFAIGIGSEVQQGELNYISSDPDSSYVFFVANFTSLSSIENSVAKTTCQVPLLLTGSPTTRAPPTTQTTTATTTKTTTQPTTATTQAQTTMTTTTLPTTPPCFAKVADVVFLVDSSGSVGDENFKVVKNFIKNTINVFDIGAQYTRIGVITFSSTPVLRFPLNMYDNKAAILNAIDGIPYSMGGTDTGAALEMLRLQGFRDDRPLDPNIAIVITDGFSRDKLNTARQAQLLKASGNVTIIAIGIGNETDDAELRSIATTDAFNNSQVYHAENFNALQTLNNIVATVACGLVIVTPPPITTPSTVATTSNCFDLEDCTRYGKDDCFDYRPYMTKHCPLFCNVCAGPSTQTPVCRDTTENCAQYGSYICTQANMFIWAKEHCSQYCGFCGNGGLPTEPSTTLSNVPTTPEGCQDRQQNCIQYGGQAMCTDPMYTKWAYNNCREYCGFCSNYELKKGAVLRNNVICPDWHLPKACTLVQNPNDTCCAMPTCPAGYKLSALTPRQIH</sequence>
<dbReference type="CDD" id="cd01450">
    <property type="entry name" value="vWFA_subfamily_ECM"/>
    <property type="match status" value="2"/>
</dbReference>
<feature type="domain" description="VWFA" evidence="3">
    <location>
        <begin position="271"/>
        <end position="449"/>
    </location>
</feature>
<evidence type="ECO:0000313" key="5">
    <source>
        <dbReference type="Proteomes" id="UP000828390"/>
    </source>
</evidence>
<proteinExistence type="predicted"/>
<dbReference type="InterPro" id="IPR050525">
    <property type="entry name" value="ECM_Assembly_Org"/>
</dbReference>
<dbReference type="PANTHER" id="PTHR24020">
    <property type="entry name" value="COLLAGEN ALPHA"/>
    <property type="match status" value="1"/>
</dbReference>
<dbReference type="EMBL" id="JAIWYP010000004">
    <property type="protein sequence ID" value="KAH3830568.1"/>
    <property type="molecule type" value="Genomic_DNA"/>
</dbReference>
<reference evidence="4" key="2">
    <citation type="submission" date="2020-11" db="EMBL/GenBank/DDBJ databases">
        <authorList>
            <person name="McCartney M.A."/>
            <person name="Auch B."/>
            <person name="Kono T."/>
            <person name="Mallez S."/>
            <person name="Becker A."/>
            <person name="Gohl D.M."/>
            <person name="Silverstein K.A.T."/>
            <person name="Koren S."/>
            <person name="Bechman K.B."/>
            <person name="Herman A."/>
            <person name="Abrahante J.E."/>
            <person name="Garbe J."/>
        </authorList>
    </citation>
    <scope>NUCLEOTIDE SEQUENCE</scope>
    <source>
        <strain evidence="4">Duluth1</strain>
        <tissue evidence="4">Whole animal</tissue>
    </source>
</reference>